<accession>A0A1B2DJA1</accession>
<dbReference type="InterPro" id="IPR001711">
    <property type="entry name" value="PLipase_C_Pinositol-sp_Y"/>
</dbReference>
<gene>
    <name evidence="4" type="ORF">BBD42_15995</name>
</gene>
<dbReference type="InterPro" id="IPR022627">
    <property type="entry name" value="DUF3502"/>
</dbReference>
<evidence type="ECO:0000313" key="4">
    <source>
        <dbReference type="EMBL" id="ANY67802.1"/>
    </source>
</evidence>
<dbReference type="Pfam" id="PF01547">
    <property type="entry name" value="SBP_bac_1"/>
    <property type="match status" value="1"/>
</dbReference>
<dbReference type="PANTHER" id="PTHR43649">
    <property type="entry name" value="ARABINOSE-BINDING PROTEIN-RELATED"/>
    <property type="match status" value="1"/>
</dbReference>
<dbReference type="InterPro" id="IPR006059">
    <property type="entry name" value="SBP"/>
</dbReference>
<reference evidence="4" key="1">
    <citation type="submission" date="2016-08" db="EMBL/GenBank/DDBJ databases">
        <title>Complete Genome Seqeunce of Paenibacillus sp. BIHB 4019 from tea rhizoplane.</title>
        <authorList>
            <person name="Thakur R."/>
            <person name="Swarnkar M.K."/>
            <person name="Gulati A."/>
        </authorList>
    </citation>
    <scope>NUCLEOTIDE SEQUENCE [LARGE SCALE GENOMIC DNA]</scope>
    <source>
        <strain evidence="4">BIHB4019</strain>
    </source>
</reference>
<evidence type="ECO:0000256" key="2">
    <source>
        <dbReference type="SAM" id="SignalP"/>
    </source>
</evidence>
<organism evidence="4">
    <name type="scientific">Paenibacillus sp. BIHB 4019</name>
    <dbReference type="NCBI Taxonomy" id="1870819"/>
    <lineage>
        <taxon>Bacteria</taxon>
        <taxon>Bacillati</taxon>
        <taxon>Bacillota</taxon>
        <taxon>Bacilli</taxon>
        <taxon>Bacillales</taxon>
        <taxon>Paenibacillaceae</taxon>
        <taxon>Paenibacillus</taxon>
    </lineage>
</organism>
<dbReference type="GO" id="GO:0004435">
    <property type="term" value="F:phosphatidylinositol-4,5-bisphosphate phospholipase C activity"/>
    <property type="evidence" value="ECO:0007669"/>
    <property type="project" value="InterPro"/>
</dbReference>
<evidence type="ECO:0000259" key="3">
    <source>
        <dbReference type="PROSITE" id="PS50008"/>
    </source>
</evidence>
<feature type="chain" id="PRO_5008535191" evidence="2">
    <location>
        <begin position="32"/>
        <end position="522"/>
    </location>
</feature>
<feature type="signal peptide" evidence="2">
    <location>
        <begin position="1"/>
        <end position="31"/>
    </location>
</feature>
<dbReference type="GO" id="GO:0006629">
    <property type="term" value="P:lipid metabolic process"/>
    <property type="evidence" value="ECO:0007669"/>
    <property type="project" value="InterPro"/>
</dbReference>
<dbReference type="PANTHER" id="PTHR43649:SF17">
    <property type="entry name" value="ABC TRANSPORTER SOLUTE BINDING PROTEIN-SUGAR TRANSPORT"/>
    <property type="match status" value="1"/>
</dbReference>
<dbReference type="SUPFAM" id="SSF53850">
    <property type="entry name" value="Periplasmic binding protein-like II"/>
    <property type="match status" value="1"/>
</dbReference>
<dbReference type="EMBL" id="CP016808">
    <property type="protein sequence ID" value="ANY67802.1"/>
    <property type="molecule type" value="Genomic_DNA"/>
</dbReference>
<dbReference type="GO" id="GO:0035556">
    <property type="term" value="P:intracellular signal transduction"/>
    <property type="evidence" value="ECO:0007669"/>
    <property type="project" value="InterPro"/>
</dbReference>
<name>A0A1B2DJA1_9BACL</name>
<feature type="region of interest" description="Disordered" evidence="1">
    <location>
        <begin position="32"/>
        <end position="57"/>
    </location>
</feature>
<dbReference type="AlphaFoldDB" id="A0A1B2DJA1"/>
<protein>
    <submittedName>
        <fullName evidence="4">ABC transporter substrate-binding protein</fullName>
    </submittedName>
</protein>
<feature type="compositionally biased region" description="Low complexity" evidence="1">
    <location>
        <begin position="32"/>
        <end position="54"/>
    </location>
</feature>
<dbReference type="PROSITE" id="PS50008">
    <property type="entry name" value="PIPLC_Y_DOMAIN"/>
    <property type="match status" value="1"/>
</dbReference>
<dbReference type="Pfam" id="PF12010">
    <property type="entry name" value="DUF3502"/>
    <property type="match status" value="1"/>
</dbReference>
<evidence type="ECO:0000256" key="1">
    <source>
        <dbReference type="SAM" id="MobiDB-lite"/>
    </source>
</evidence>
<feature type="domain" description="PI-PLC Y-box" evidence="3">
    <location>
        <begin position="409"/>
        <end position="464"/>
    </location>
</feature>
<dbReference type="Gene3D" id="3.40.190.10">
    <property type="entry name" value="Periplasmic binding protein-like II"/>
    <property type="match status" value="1"/>
</dbReference>
<sequence length="522" mass="56834">MIRTNKGVLGVTTTMLTFALLLNACSGGSGAANGNASPSNAGEAAASPAASEAATPADNGAAGLEPYTIKLVYTGAPQADEAKVEAKLNEYLKDKINASIDLMPIDWGPWDDKINLMIASRQKVDIIFTAQWNKHAVNVAKGAFLDLGDLLKENGQDILKTLDPVFLEGAKINGKNYGVPTNKELAAQGGIIYRKDIADELGIDMTAVKTIADLDNVYKVVKEKHPELTPLYLKDGETFNSHYFGNYDALGDTSIPGIILKDEDGTTVKANYDVARYVDTLKLTRDYFKKGYINSDAATNQTMNYDAMKAGNVFSMTSSLKPGKDKELENQTGMTGKLAQLELNTKTIATSETAGSMLGISSTSEDPARAMMFINLLHSDKYVNNLLNFGIENDHYTKVSDEVIKSTDNTKNYNPGAAWMFGSQFLNYVWETEDPNKWEKFREFNQNAKVSPGLGFVFDGESLKAEIGAVVNVDKQYLTALETGSVDVDKVLPEYTAKLKSAGIEKIIAEKQSQFDKFLASK</sequence>
<proteinExistence type="predicted"/>
<dbReference type="InterPro" id="IPR050490">
    <property type="entry name" value="Bact_solute-bd_prot1"/>
</dbReference>
<dbReference type="RefSeq" id="WP_099518983.1">
    <property type="nucleotide sequence ID" value="NZ_CP016808.1"/>
</dbReference>
<keyword evidence="2" id="KW-0732">Signal</keyword>